<organism evidence="2 3">
    <name type="scientific">Aplosporella prunicola CBS 121167</name>
    <dbReference type="NCBI Taxonomy" id="1176127"/>
    <lineage>
        <taxon>Eukaryota</taxon>
        <taxon>Fungi</taxon>
        <taxon>Dikarya</taxon>
        <taxon>Ascomycota</taxon>
        <taxon>Pezizomycotina</taxon>
        <taxon>Dothideomycetes</taxon>
        <taxon>Dothideomycetes incertae sedis</taxon>
        <taxon>Botryosphaeriales</taxon>
        <taxon>Aplosporellaceae</taxon>
        <taxon>Aplosporella</taxon>
    </lineage>
</organism>
<keyword evidence="3" id="KW-1185">Reference proteome</keyword>
<dbReference type="EMBL" id="ML995596">
    <property type="protein sequence ID" value="KAF2135350.1"/>
    <property type="molecule type" value="Genomic_DNA"/>
</dbReference>
<dbReference type="GeneID" id="54302101"/>
<accession>A0A6A6AUJ5</accession>
<gene>
    <name evidence="2" type="ORF">K452DRAFT_323106</name>
</gene>
<evidence type="ECO:0000256" key="1">
    <source>
        <dbReference type="SAM" id="SignalP"/>
    </source>
</evidence>
<feature type="chain" id="PRO_5025554463" evidence="1">
    <location>
        <begin position="21"/>
        <end position="90"/>
    </location>
</feature>
<protein>
    <submittedName>
        <fullName evidence="2">Uncharacterized protein</fullName>
    </submittedName>
</protein>
<dbReference type="PROSITE" id="PS51257">
    <property type="entry name" value="PROKAR_LIPOPROTEIN"/>
    <property type="match status" value="1"/>
</dbReference>
<keyword evidence="1" id="KW-0732">Signal</keyword>
<dbReference type="RefSeq" id="XP_033391068.1">
    <property type="nucleotide sequence ID" value="XM_033544605.1"/>
</dbReference>
<sequence length="90" mass="9635">MQLKNLAITFAILTSTTVFAVPYGGLFACPNDWWYCGECHNNGCKIAGLDYPCGHETTCMGDNGGKGALCGTKNGDFFNMGKDIECPDKA</sequence>
<dbReference type="Proteomes" id="UP000799438">
    <property type="component" value="Unassembled WGS sequence"/>
</dbReference>
<name>A0A6A6AUJ5_9PEZI</name>
<feature type="signal peptide" evidence="1">
    <location>
        <begin position="1"/>
        <end position="20"/>
    </location>
</feature>
<dbReference type="OrthoDB" id="4454859at2759"/>
<reference evidence="2" key="1">
    <citation type="journal article" date="2020" name="Stud. Mycol.">
        <title>101 Dothideomycetes genomes: a test case for predicting lifestyles and emergence of pathogens.</title>
        <authorList>
            <person name="Haridas S."/>
            <person name="Albert R."/>
            <person name="Binder M."/>
            <person name="Bloem J."/>
            <person name="Labutti K."/>
            <person name="Salamov A."/>
            <person name="Andreopoulos B."/>
            <person name="Baker S."/>
            <person name="Barry K."/>
            <person name="Bills G."/>
            <person name="Bluhm B."/>
            <person name="Cannon C."/>
            <person name="Castanera R."/>
            <person name="Culley D."/>
            <person name="Daum C."/>
            <person name="Ezra D."/>
            <person name="Gonzalez J."/>
            <person name="Henrissat B."/>
            <person name="Kuo A."/>
            <person name="Liang C."/>
            <person name="Lipzen A."/>
            <person name="Lutzoni F."/>
            <person name="Magnuson J."/>
            <person name="Mondo S."/>
            <person name="Nolan M."/>
            <person name="Ohm R."/>
            <person name="Pangilinan J."/>
            <person name="Park H.-J."/>
            <person name="Ramirez L."/>
            <person name="Alfaro M."/>
            <person name="Sun H."/>
            <person name="Tritt A."/>
            <person name="Yoshinaga Y."/>
            <person name="Zwiers L.-H."/>
            <person name="Turgeon B."/>
            <person name="Goodwin S."/>
            <person name="Spatafora J."/>
            <person name="Crous P."/>
            <person name="Grigoriev I."/>
        </authorList>
    </citation>
    <scope>NUCLEOTIDE SEQUENCE</scope>
    <source>
        <strain evidence="2">CBS 121167</strain>
    </source>
</reference>
<proteinExistence type="predicted"/>
<dbReference type="AlphaFoldDB" id="A0A6A6AUJ5"/>
<evidence type="ECO:0000313" key="3">
    <source>
        <dbReference type="Proteomes" id="UP000799438"/>
    </source>
</evidence>
<evidence type="ECO:0000313" key="2">
    <source>
        <dbReference type="EMBL" id="KAF2135350.1"/>
    </source>
</evidence>